<proteinExistence type="predicted"/>
<dbReference type="SUPFAM" id="SSF53474">
    <property type="entry name" value="alpha/beta-Hydrolases"/>
    <property type="match status" value="1"/>
</dbReference>
<accession>A0A0A1U0Y7</accession>
<organism evidence="1 2">
    <name type="scientific">Entamoeba invadens IP1</name>
    <dbReference type="NCBI Taxonomy" id="370355"/>
    <lineage>
        <taxon>Eukaryota</taxon>
        <taxon>Amoebozoa</taxon>
        <taxon>Evosea</taxon>
        <taxon>Archamoebae</taxon>
        <taxon>Mastigamoebida</taxon>
        <taxon>Entamoebidae</taxon>
        <taxon>Entamoeba</taxon>
    </lineage>
</organism>
<gene>
    <name evidence="1" type="ORF">EIN_328350</name>
</gene>
<dbReference type="Proteomes" id="UP000014680">
    <property type="component" value="Unassembled WGS sequence"/>
</dbReference>
<dbReference type="AlphaFoldDB" id="A0A0A1U0Y7"/>
<evidence type="ECO:0000313" key="1">
    <source>
        <dbReference type="EMBL" id="ELP86158.1"/>
    </source>
</evidence>
<dbReference type="VEuPathDB" id="AmoebaDB:EIN_328350"/>
<dbReference type="KEGG" id="eiv:EIN_328350"/>
<dbReference type="OrthoDB" id="446723at2759"/>
<sequence>MDPQYQYILSHPPSHETTYTPNNKGIVMVPCPGYQDIPVKYVLSKENPYNFTLLVFHSPEKDLTDIDKVLVMLSKLFRARAFTFDYPGYGLNKNTQDLPFDKMVDAVMLHMHTTGYRQDRTILLGADYGCGPALTYAGILASRKKEKISTETSGVILFFPRGDIPLGTNLDFSNFYNVTQNATYFRVLFILHKNHAVFNYNEVKNMMKEKNYKDRVECFIDDFSLYNPESLTKKTLIIFLDHTNPWFRRLNTQITKLKTLRLNISMTVTTALKTSKKIPPLPSHNMFYITHFLVMNKIDAFLPVFEEKKIYSVLYVVMGGIDTSVLIDEQKSLLNALNVTCRKFKTFATEDWLSMRCEILSQILTRVDKQTNILDKRTKAIQSAKKVELPETVFNNDQGVEMDSEGVGSVASTEQTFISVSGMKMLNPRKKTVIGTVNKYVLPKWAKGTECDSSIFVKQPVNFPDYFQFKINLSNRRRNTLEEKN</sequence>
<reference evidence="1 2" key="1">
    <citation type="submission" date="2012-10" db="EMBL/GenBank/DDBJ databases">
        <authorList>
            <person name="Zafar N."/>
            <person name="Inman J."/>
            <person name="Hall N."/>
            <person name="Lorenzi H."/>
            <person name="Caler E."/>
        </authorList>
    </citation>
    <scope>NUCLEOTIDE SEQUENCE [LARGE SCALE GENOMIC DNA]</scope>
    <source>
        <strain evidence="1 2">IP1</strain>
    </source>
</reference>
<keyword evidence="2" id="KW-1185">Reference proteome</keyword>
<dbReference type="GeneID" id="14885169"/>
<dbReference type="InterPro" id="IPR029058">
    <property type="entry name" value="AB_hydrolase_fold"/>
</dbReference>
<dbReference type="EMBL" id="KB207015">
    <property type="protein sequence ID" value="ELP86158.1"/>
    <property type="molecule type" value="Genomic_DNA"/>
</dbReference>
<name>A0A0A1U0Y7_ENTIV</name>
<evidence type="ECO:0000313" key="2">
    <source>
        <dbReference type="Proteomes" id="UP000014680"/>
    </source>
</evidence>
<protein>
    <submittedName>
        <fullName evidence="1">Uncharacterized protein</fullName>
    </submittedName>
</protein>
<dbReference type="Gene3D" id="3.40.50.1820">
    <property type="entry name" value="alpha/beta hydrolase"/>
    <property type="match status" value="1"/>
</dbReference>
<dbReference type="PANTHER" id="PTHR12277:SF81">
    <property type="entry name" value="PROTEIN ABHD13"/>
    <property type="match status" value="1"/>
</dbReference>
<dbReference type="OMA" id="VEICVHN"/>
<dbReference type="PANTHER" id="PTHR12277">
    <property type="entry name" value="ALPHA/BETA HYDROLASE DOMAIN-CONTAINING PROTEIN"/>
    <property type="match status" value="1"/>
</dbReference>
<dbReference type="RefSeq" id="XP_004185504.1">
    <property type="nucleotide sequence ID" value="XM_004185456.1"/>
</dbReference>